<dbReference type="Proteomes" id="UP000299102">
    <property type="component" value="Unassembled WGS sequence"/>
</dbReference>
<dbReference type="PROSITE" id="PS00086">
    <property type="entry name" value="CYTOCHROME_P450"/>
    <property type="match status" value="1"/>
</dbReference>
<dbReference type="Gene3D" id="1.10.630.10">
    <property type="entry name" value="Cytochrome P450"/>
    <property type="match status" value="3"/>
</dbReference>
<dbReference type="AlphaFoldDB" id="A0A4C1UCA1"/>
<evidence type="ECO:0000256" key="4">
    <source>
        <dbReference type="ARBA" id="ARBA00022723"/>
    </source>
</evidence>
<dbReference type="GO" id="GO:0016705">
    <property type="term" value="F:oxidoreductase activity, acting on paired donors, with incorporation or reduction of molecular oxygen"/>
    <property type="evidence" value="ECO:0007669"/>
    <property type="project" value="InterPro"/>
</dbReference>
<comment type="cofactor">
    <cofactor evidence="1 8">
        <name>heme</name>
        <dbReference type="ChEBI" id="CHEBI:30413"/>
    </cofactor>
</comment>
<proteinExistence type="inferred from homology"/>
<feature type="binding site" description="axial binding residue" evidence="8">
    <location>
        <position position="471"/>
    </location>
    <ligand>
        <name>heme</name>
        <dbReference type="ChEBI" id="CHEBI:30413"/>
    </ligand>
    <ligandPart>
        <name>Fe</name>
        <dbReference type="ChEBI" id="CHEBI:18248"/>
    </ligandPart>
</feature>
<keyword evidence="7 9" id="KW-0503">Monooxygenase</keyword>
<dbReference type="Pfam" id="PF00067">
    <property type="entry name" value="p450"/>
    <property type="match status" value="3"/>
</dbReference>
<dbReference type="GO" id="GO:0005506">
    <property type="term" value="F:iron ion binding"/>
    <property type="evidence" value="ECO:0007669"/>
    <property type="project" value="InterPro"/>
</dbReference>
<evidence type="ECO:0000256" key="2">
    <source>
        <dbReference type="ARBA" id="ARBA00010617"/>
    </source>
</evidence>
<dbReference type="OrthoDB" id="1470350at2759"/>
<name>A0A4C1UCA1_EUMVA</name>
<organism evidence="10 11">
    <name type="scientific">Eumeta variegata</name>
    <name type="common">Bagworm moth</name>
    <name type="synonym">Eumeta japonica</name>
    <dbReference type="NCBI Taxonomy" id="151549"/>
    <lineage>
        <taxon>Eukaryota</taxon>
        <taxon>Metazoa</taxon>
        <taxon>Ecdysozoa</taxon>
        <taxon>Arthropoda</taxon>
        <taxon>Hexapoda</taxon>
        <taxon>Insecta</taxon>
        <taxon>Pterygota</taxon>
        <taxon>Neoptera</taxon>
        <taxon>Endopterygota</taxon>
        <taxon>Lepidoptera</taxon>
        <taxon>Glossata</taxon>
        <taxon>Ditrysia</taxon>
        <taxon>Tineoidea</taxon>
        <taxon>Psychidae</taxon>
        <taxon>Oiketicinae</taxon>
        <taxon>Eumeta</taxon>
    </lineage>
</organism>
<evidence type="ECO:0000313" key="11">
    <source>
        <dbReference type="Proteomes" id="UP000299102"/>
    </source>
</evidence>
<keyword evidence="5 9" id="KW-0560">Oxidoreductase</keyword>
<dbReference type="STRING" id="151549.A0A4C1UCA1"/>
<protein>
    <submittedName>
        <fullName evidence="10">Cytochrome P450 4d1</fullName>
    </submittedName>
</protein>
<sequence length="523" mass="59205">MLSRARSETFIWCDKISTVDSEGKCVLIKYFGLRLLQGWNSGHFLTGVCASNNQTSILAGAILSSMEHVTKGESYNFLHPWLGQGLLTAAGNKWKKHRKLLTSAFHFNILKTFLPTFYKNDEVFIKKLEAVADGACVDVFPLVAMLALDNIIGNSNQGYERIRDPHKKPAKFESDSRIEASVQTYKDRSGRPKIYGGAELKEDSSQTQKELALSLEVTQQAVSHRLKSLGMIHKQESAMGVSVNAQKDSESEYVKAVTDISEVISKRMRHPLLRTDAFFKLSSAKMRHDQALSVLHRFTEQVVKNRRDALDAAETTLSNYDSEIGIRGKDGVHFSSKDVFHPSDEDTAFACELGQYQKKKSAFLDLLLLSEINGQKLDNKSVREEVDTFMFERTWQYAIFGDGHKRKFEALSISAVGQQDIGRRHGIFHMQRQPSIYEDPLVFKPERFDPAQRNHQNAYNWIAFSAGPRNCIGQKFAMMEMKLCVSSIIRKFKILPSNEDPILCGDLILRSKNGIQLKILPRK</sequence>
<dbReference type="InterPro" id="IPR036388">
    <property type="entry name" value="WH-like_DNA-bd_sf"/>
</dbReference>
<keyword evidence="4 8" id="KW-0479">Metal-binding</keyword>
<comment type="similarity">
    <text evidence="2 9">Belongs to the cytochrome P450 family.</text>
</comment>
<dbReference type="PANTHER" id="PTHR24291:SF203">
    <property type="entry name" value="CYTOCHROME P450 4D1-RELATED"/>
    <property type="match status" value="1"/>
</dbReference>
<evidence type="ECO:0000256" key="6">
    <source>
        <dbReference type="ARBA" id="ARBA00023004"/>
    </source>
</evidence>
<comment type="caution">
    <text evidence="10">The sequence shown here is derived from an EMBL/GenBank/DDBJ whole genome shotgun (WGS) entry which is preliminary data.</text>
</comment>
<dbReference type="InterPro" id="IPR017972">
    <property type="entry name" value="Cyt_P450_CS"/>
</dbReference>
<keyword evidence="11" id="KW-1185">Reference proteome</keyword>
<dbReference type="GO" id="GO:0020037">
    <property type="term" value="F:heme binding"/>
    <property type="evidence" value="ECO:0007669"/>
    <property type="project" value="InterPro"/>
</dbReference>
<evidence type="ECO:0000256" key="5">
    <source>
        <dbReference type="ARBA" id="ARBA00023002"/>
    </source>
</evidence>
<keyword evidence="6 8" id="KW-0408">Iron</keyword>
<dbReference type="InterPro" id="IPR001128">
    <property type="entry name" value="Cyt_P450"/>
</dbReference>
<dbReference type="Gene3D" id="1.10.10.10">
    <property type="entry name" value="Winged helix-like DNA-binding domain superfamily/Winged helix DNA-binding domain"/>
    <property type="match status" value="1"/>
</dbReference>
<reference evidence="10 11" key="1">
    <citation type="journal article" date="2019" name="Commun. Biol.">
        <title>The bagworm genome reveals a unique fibroin gene that provides high tensile strength.</title>
        <authorList>
            <person name="Kono N."/>
            <person name="Nakamura H."/>
            <person name="Ohtoshi R."/>
            <person name="Tomita M."/>
            <person name="Numata K."/>
            <person name="Arakawa K."/>
        </authorList>
    </citation>
    <scope>NUCLEOTIDE SEQUENCE [LARGE SCALE GENOMIC DNA]</scope>
</reference>
<accession>A0A4C1UCA1</accession>
<keyword evidence="3 8" id="KW-0349">Heme</keyword>
<evidence type="ECO:0000256" key="8">
    <source>
        <dbReference type="PIRSR" id="PIRSR602401-1"/>
    </source>
</evidence>
<dbReference type="InterPro" id="IPR036396">
    <property type="entry name" value="Cyt_P450_sf"/>
</dbReference>
<evidence type="ECO:0000256" key="7">
    <source>
        <dbReference type="ARBA" id="ARBA00023033"/>
    </source>
</evidence>
<gene>
    <name evidence="10" type="primary">Cyp4d1</name>
    <name evidence="10" type="ORF">EVAR_13706_1</name>
</gene>
<evidence type="ECO:0000313" key="10">
    <source>
        <dbReference type="EMBL" id="GBP23750.1"/>
    </source>
</evidence>
<evidence type="ECO:0000256" key="3">
    <source>
        <dbReference type="ARBA" id="ARBA00022617"/>
    </source>
</evidence>
<dbReference type="EMBL" id="BGZK01000153">
    <property type="protein sequence ID" value="GBP23750.1"/>
    <property type="molecule type" value="Genomic_DNA"/>
</dbReference>
<evidence type="ECO:0000256" key="9">
    <source>
        <dbReference type="RuleBase" id="RU000461"/>
    </source>
</evidence>
<dbReference type="PRINTS" id="PR00463">
    <property type="entry name" value="EP450I"/>
</dbReference>
<dbReference type="GO" id="GO:0004497">
    <property type="term" value="F:monooxygenase activity"/>
    <property type="evidence" value="ECO:0007669"/>
    <property type="project" value="UniProtKB-KW"/>
</dbReference>
<evidence type="ECO:0000256" key="1">
    <source>
        <dbReference type="ARBA" id="ARBA00001971"/>
    </source>
</evidence>
<dbReference type="PANTHER" id="PTHR24291">
    <property type="entry name" value="CYTOCHROME P450 FAMILY 4"/>
    <property type="match status" value="1"/>
</dbReference>
<dbReference type="SUPFAM" id="SSF48264">
    <property type="entry name" value="Cytochrome P450"/>
    <property type="match status" value="2"/>
</dbReference>
<dbReference type="InterPro" id="IPR050196">
    <property type="entry name" value="Cytochrome_P450_Monoox"/>
</dbReference>
<dbReference type="InterPro" id="IPR002401">
    <property type="entry name" value="Cyt_P450_E_grp-I"/>
</dbReference>